<dbReference type="Proteomes" id="UP001430953">
    <property type="component" value="Unassembled WGS sequence"/>
</dbReference>
<reference evidence="2 3" key="1">
    <citation type="submission" date="2023-03" db="EMBL/GenBank/DDBJ databases">
        <title>High recombination rates correlate with genetic variation in Cardiocondyla obscurior ants.</title>
        <authorList>
            <person name="Errbii M."/>
        </authorList>
    </citation>
    <scope>NUCLEOTIDE SEQUENCE [LARGE SCALE GENOMIC DNA]</scope>
    <source>
        <strain evidence="2">Alpha-2009</strain>
        <tissue evidence="2">Whole body</tissue>
    </source>
</reference>
<evidence type="ECO:0000256" key="1">
    <source>
        <dbReference type="SAM" id="MobiDB-lite"/>
    </source>
</evidence>
<feature type="region of interest" description="Disordered" evidence="1">
    <location>
        <begin position="134"/>
        <end position="153"/>
    </location>
</feature>
<proteinExistence type="predicted"/>
<feature type="region of interest" description="Disordered" evidence="1">
    <location>
        <begin position="1"/>
        <end position="23"/>
    </location>
</feature>
<evidence type="ECO:0000313" key="3">
    <source>
        <dbReference type="Proteomes" id="UP001430953"/>
    </source>
</evidence>
<organism evidence="2 3">
    <name type="scientific">Cardiocondyla obscurior</name>
    <dbReference type="NCBI Taxonomy" id="286306"/>
    <lineage>
        <taxon>Eukaryota</taxon>
        <taxon>Metazoa</taxon>
        <taxon>Ecdysozoa</taxon>
        <taxon>Arthropoda</taxon>
        <taxon>Hexapoda</taxon>
        <taxon>Insecta</taxon>
        <taxon>Pterygota</taxon>
        <taxon>Neoptera</taxon>
        <taxon>Endopterygota</taxon>
        <taxon>Hymenoptera</taxon>
        <taxon>Apocrita</taxon>
        <taxon>Aculeata</taxon>
        <taxon>Formicoidea</taxon>
        <taxon>Formicidae</taxon>
        <taxon>Myrmicinae</taxon>
        <taxon>Cardiocondyla</taxon>
    </lineage>
</organism>
<evidence type="ECO:0000313" key="2">
    <source>
        <dbReference type="EMBL" id="KAL0098768.1"/>
    </source>
</evidence>
<accession>A0AAW2E7Q7</accession>
<name>A0AAW2E7Q7_9HYME</name>
<keyword evidence="3" id="KW-1185">Reference proteome</keyword>
<gene>
    <name evidence="2" type="ORF">PUN28_020724</name>
</gene>
<dbReference type="EMBL" id="JADYXP020000037">
    <property type="protein sequence ID" value="KAL0098768.1"/>
    <property type="molecule type" value="Genomic_DNA"/>
</dbReference>
<feature type="compositionally biased region" description="Low complexity" evidence="1">
    <location>
        <begin position="1"/>
        <end position="11"/>
    </location>
</feature>
<protein>
    <submittedName>
        <fullName evidence="2">Uncharacterized protein</fullName>
    </submittedName>
</protein>
<dbReference type="AlphaFoldDB" id="A0AAW2E7Q7"/>
<sequence length="241" mass="25976">MTMMKMSSKKSTGVPLQGDRILRGRREGSAVPAPLLSLSYDGPPTACTAGVVGEDTFAKSIGKARRPVKPGPASSKKEVGERYSLYPFSLSGRQTTTSRAGSPTPSIAFTVTDMCSDVVFLSGVDEDSLTEVSCGSSASQRTKRKKGRPPTTGEYIGLAEAKMRLLDAEQRVREDEEEQDILNSSSDLALKVRESANNMVEEFISEFRDAPLEDLIARVLESQNQVLGGRKCVKGAQGHTI</sequence>
<comment type="caution">
    <text evidence="2">The sequence shown here is derived from an EMBL/GenBank/DDBJ whole genome shotgun (WGS) entry which is preliminary data.</text>
</comment>